<comment type="catalytic activity">
    <reaction evidence="27">
        <text>a 1-O-alkyl-2-acyl-sn-glycero-3-phosphocholine + H2O = a 1-O-alkyl-sn-glycero-3-phosphocholine + a fatty acid + H(+)</text>
        <dbReference type="Rhea" id="RHEA:36231"/>
        <dbReference type="ChEBI" id="CHEBI:15377"/>
        <dbReference type="ChEBI" id="CHEBI:15378"/>
        <dbReference type="ChEBI" id="CHEBI:28868"/>
        <dbReference type="ChEBI" id="CHEBI:30909"/>
        <dbReference type="ChEBI" id="CHEBI:36702"/>
        <dbReference type="EC" id="3.1.1.4"/>
    </reaction>
    <physiologicalReaction direction="left-to-right" evidence="27">
        <dbReference type="Rhea" id="RHEA:36232"/>
    </physiologicalReaction>
</comment>
<evidence type="ECO:0000256" key="35">
    <source>
        <dbReference type="ARBA" id="ARBA00048656"/>
    </source>
</evidence>
<evidence type="ECO:0000256" key="16">
    <source>
        <dbReference type="ARBA" id="ARBA00029723"/>
    </source>
</evidence>
<dbReference type="PANTHER" id="PTHR21325">
    <property type="entry name" value="PHOSPHOLIPASE B, PLB1"/>
    <property type="match status" value="1"/>
</dbReference>
<evidence type="ECO:0000313" key="44">
    <source>
        <dbReference type="Proteomes" id="UP000051574"/>
    </source>
</evidence>
<dbReference type="GO" id="GO:0004623">
    <property type="term" value="F:phospholipase A2 activity"/>
    <property type="evidence" value="ECO:0007669"/>
    <property type="project" value="UniProtKB-EC"/>
</dbReference>
<evidence type="ECO:0000256" key="27">
    <source>
        <dbReference type="ARBA" id="ARBA00048049"/>
    </source>
</evidence>
<dbReference type="SUPFAM" id="SSF52266">
    <property type="entry name" value="SGNH hydrolase"/>
    <property type="match status" value="1"/>
</dbReference>
<evidence type="ECO:0000256" key="33">
    <source>
        <dbReference type="ARBA" id="ARBA00048454"/>
    </source>
</evidence>
<organism evidence="43 44">
    <name type="scientific">Oryctes borbonicus</name>
    <dbReference type="NCBI Taxonomy" id="1629725"/>
    <lineage>
        <taxon>Eukaryota</taxon>
        <taxon>Metazoa</taxon>
        <taxon>Ecdysozoa</taxon>
        <taxon>Arthropoda</taxon>
        <taxon>Hexapoda</taxon>
        <taxon>Insecta</taxon>
        <taxon>Pterygota</taxon>
        <taxon>Neoptera</taxon>
        <taxon>Endopterygota</taxon>
        <taxon>Coleoptera</taxon>
        <taxon>Polyphaga</taxon>
        <taxon>Scarabaeiformia</taxon>
        <taxon>Scarabaeidae</taxon>
        <taxon>Dynastinae</taxon>
        <taxon>Oryctes</taxon>
    </lineage>
</organism>
<keyword evidence="11" id="KW-0472">Membrane</keyword>
<dbReference type="GO" id="GO:0004622">
    <property type="term" value="F:phosphatidylcholine lysophospholipase activity"/>
    <property type="evidence" value="ECO:0007669"/>
    <property type="project" value="UniProtKB-EC"/>
</dbReference>
<evidence type="ECO:0000256" key="11">
    <source>
        <dbReference type="ARBA" id="ARBA00023136"/>
    </source>
</evidence>
<evidence type="ECO:0000256" key="5">
    <source>
        <dbReference type="ARBA" id="ARBA00022692"/>
    </source>
</evidence>
<evidence type="ECO:0000256" key="21">
    <source>
        <dbReference type="ARBA" id="ARBA00047324"/>
    </source>
</evidence>
<evidence type="ECO:0000256" key="8">
    <source>
        <dbReference type="ARBA" id="ARBA00022801"/>
    </source>
</evidence>
<dbReference type="GO" id="GO:0016324">
    <property type="term" value="C:apical plasma membrane"/>
    <property type="evidence" value="ECO:0007669"/>
    <property type="project" value="UniProtKB-SubCell"/>
</dbReference>
<comment type="catalytic activity">
    <reaction evidence="28">
        <text>1,2-di-(9Z-octadecenoyl)-sn-glycero-3-phosphocholine + H2O = 1-(9Z-octadecenoyl)-sn-glycero-3-phosphocholine + (9Z)-octadecenoate + H(+)</text>
        <dbReference type="Rhea" id="RHEA:40923"/>
        <dbReference type="ChEBI" id="CHEBI:15377"/>
        <dbReference type="ChEBI" id="CHEBI:15378"/>
        <dbReference type="ChEBI" id="CHEBI:28610"/>
        <dbReference type="ChEBI" id="CHEBI:30823"/>
        <dbReference type="ChEBI" id="CHEBI:74669"/>
    </reaction>
    <physiologicalReaction direction="left-to-right" evidence="28">
        <dbReference type="Rhea" id="RHEA:40924"/>
    </physiologicalReaction>
</comment>
<accession>A0A0T6BGK4</accession>
<evidence type="ECO:0000256" key="28">
    <source>
        <dbReference type="ARBA" id="ARBA00048058"/>
    </source>
</evidence>
<evidence type="ECO:0000256" key="26">
    <source>
        <dbReference type="ARBA" id="ARBA00048015"/>
    </source>
</evidence>
<evidence type="ECO:0000256" key="2">
    <source>
        <dbReference type="ARBA" id="ARBA00009979"/>
    </source>
</evidence>
<dbReference type="OrthoDB" id="10265800at2759"/>
<evidence type="ECO:0000256" key="40">
    <source>
        <dbReference type="ARBA" id="ARBA00049363"/>
    </source>
</evidence>
<comment type="catalytic activity">
    <reaction evidence="36">
        <text>1-hexadecanoyl-2-(9Z-octadecenoyl)-sn-glycero-3-phosphocholine + H2O = 1-hexadecanoyl-sn-glycero-3-phosphocholine + (9Z)-octadecenoate + H(+)</text>
        <dbReference type="Rhea" id="RHEA:38779"/>
        <dbReference type="ChEBI" id="CHEBI:15377"/>
        <dbReference type="ChEBI" id="CHEBI:15378"/>
        <dbReference type="ChEBI" id="CHEBI:30823"/>
        <dbReference type="ChEBI" id="CHEBI:72998"/>
        <dbReference type="ChEBI" id="CHEBI:73001"/>
    </reaction>
    <physiologicalReaction direction="left-to-right" evidence="36">
        <dbReference type="Rhea" id="RHEA:38780"/>
    </physiologicalReaction>
</comment>
<protein>
    <recommendedName>
        <fullName evidence="3">Phospholipase B1, membrane-associated</fullName>
    </recommendedName>
    <alternativeName>
        <fullName evidence="16">Lysophospholipase</fullName>
    </alternativeName>
    <alternativeName>
        <fullName evidence="17">Phospholipase A2</fullName>
    </alternativeName>
    <alternativeName>
        <fullName evidence="19">Phospholipase B/lipase</fullName>
    </alternativeName>
    <alternativeName>
        <fullName evidence="18">Triacylglycerol lipase</fullName>
    </alternativeName>
</protein>
<comment type="catalytic activity">
    <reaction evidence="26">
        <text>1-hexadecanoyl-2-(9Z-octadecenoyl)-sn-glycero-3-phospho-(1'-sn-glycerol) + H2O = 1-hexadecanoyl-sn-glycero-3-phospho-(1'-sn-glycerol) + (9Z)-octadecenoate + H(+)</text>
        <dbReference type="Rhea" id="RHEA:40919"/>
        <dbReference type="ChEBI" id="CHEBI:15377"/>
        <dbReference type="ChEBI" id="CHEBI:15378"/>
        <dbReference type="ChEBI" id="CHEBI:30823"/>
        <dbReference type="ChEBI" id="CHEBI:72841"/>
        <dbReference type="ChEBI" id="CHEBI:75158"/>
    </reaction>
    <physiologicalReaction direction="left-to-right" evidence="26">
        <dbReference type="Rhea" id="RHEA:40920"/>
    </physiologicalReaction>
</comment>
<dbReference type="Pfam" id="PF00657">
    <property type="entry name" value="Lipase_GDSL"/>
    <property type="match status" value="1"/>
</dbReference>
<evidence type="ECO:0000256" key="6">
    <source>
        <dbReference type="ARBA" id="ARBA00022729"/>
    </source>
</evidence>
<evidence type="ECO:0000256" key="14">
    <source>
        <dbReference type="ARBA" id="ARBA00023408"/>
    </source>
</evidence>
<evidence type="ECO:0000256" key="25">
    <source>
        <dbReference type="ARBA" id="ARBA00048011"/>
    </source>
</evidence>
<comment type="catalytic activity">
    <reaction evidence="35">
        <text>1-hexadecanoyl-sn-glycero-3-phosphocholine + H2O = sn-glycerol 3-phosphocholine + hexadecanoate + H(+)</text>
        <dbReference type="Rhea" id="RHEA:40435"/>
        <dbReference type="ChEBI" id="CHEBI:7896"/>
        <dbReference type="ChEBI" id="CHEBI:15377"/>
        <dbReference type="ChEBI" id="CHEBI:15378"/>
        <dbReference type="ChEBI" id="CHEBI:16870"/>
        <dbReference type="ChEBI" id="CHEBI:72998"/>
    </reaction>
    <physiologicalReaction direction="left-to-right" evidence="35">
        <dbReference type="Rhea" id="RHEA:40436"/>
    </physiologicalReaction>
</comment>
<evidence type="ECO:0000256" key="18">
    <source>
        <dbReference type="ARBA" id="ARBA00031485"/>
    </source>
</evidence>
<comment type="catalytic activity">
    <reaction evidence="40">
        <text>1,2-dihexadecanoyl-sn-glycero-3-phosphocholine + 2 H2O = sn-glycerol 3-phosphocholine + 2 hexadecanoate + 2 H(+)</text>
        <dbReference type="Rhea" id="RHEA:40975"/>
        <dbReference type="ChEBI" id="CHEBI:7896"/>
        <dbReference type="ChEBI" id="CHEBI:15377"/>
        <dbReference type="ChEBI" id="CHEBI:15378"/>
        <dbReference type="ChEBI" id="CHEBI:16870"/>
        <dbReference type="ChEBI" id="CHEBI:72999"/>
    </reaction>
    <physiologicalReaction direction="left-to-right" evidence="40">
        <dbReference type="Rhea" id="RHEA:40976"/>
    </physiologicalReaction>
</comment>
<evidence type="ECO:0000256" key="39">
    <source>
        <dbReference type="ARBA" id="ARBA00048939"/>
    </source>
</evidence>
<dbReference type="InterPro" id="IPR038885">
    <property type="entry name" value="PLB1"/>
</dbReference>
<name>A0A0T6BGK4_9SCAR</name>
<comment type="catalytic activity">
    <reaction evidence="25">
        <text>2,3-di-(9Z)-octadecenoyl-sn-glycerol + H2O = 3-(9Z-octadecenoyl)-sn-glycerol + (9Z)-octadecenoate + H(+)</text>
        <dbReference type="Rhea" id="RHEA:42604"/>
        <dbReference type="ChEBI" id="CHEBI:15377"/>
        <dbReference type="ChEBI" id="CHEBI:15378"/>
        <dbReference type="ChEBI" id="CHEBI:30823"/>
        <dbReference type="ChEBI" id="CHEBI:75824"/>
        <dbReference type="ChEBI" id="CHEBI:75938"/>
    </reaction>
    <physiologicalReaction direction="left-to-right" evidence="25">
        <dbReference type="Rhea" id="RHEA:42605"/>
    </physiologicalReaction>
</comment>
<evidence type="ECO:0000256" key="1">
    <source>
        <dbReference type="ARBA" id="ARBA00004247"/>
    </source>
</evidence>
<sequence length="353" mass="40117">MPFPCLNSTRYGFGRSLVKPTSVHKLRPGDIDIVGAMGDSLVAGNGAMEDWALGTMIENRGISWCIGGQDTWRQFMTLPNILKEFNPRLRGYSTGTGEFLSPNARLNVAFPVSADADALRQAKILVKKIKGDPTMNMKEDWKMITMFFGANDLCSAQCYDKEKASALSHANKLMAALDYLQIHLPRTFVNLIPVLDVTTSVRVKRSLMCQLMHRLFCACFHQNGNEMNILMNMAREYQRAEETLISSGRYDIKEDFTVVIQPFMKMFNAPRDRLKLYDEVIDISYITHDCFHFSQKGHALGANLLWNNLLEPVGTKSIRKMNYVMEKFKCPTINAPYFFTNRNSKIFLETGSQ</sequence>
<keyword evidence="12" id="KW-0325">Glycoprotein</keyword>
<evidence type="ECO:0000256" key="20">
    <source>
        <dbReference type="ARBA" id="ARBA00045916"/>
    </source>
</evidence>
<dbReference type="Gene3D" id="3.40.50.1110">
    <property type="entry name" value="SGNH hydrolase"/>
    <property type="match status" value="1"/>
</dbReference>
<evidence type="ECO:0000256" key="9">
    <source>
        <dbReference type="ARBA" id="ARBA00022989"/>
    </source>
</evidence>
<dbReference type="PANTHER" id="PTHR21325:SF31">
    <property type="entry name" value="GH22081P-RELATED"/>
    <property type="match status" value="1"/>
</dbReference>
<proteinExistence type="inferred from homology"/>
<dbReference type="InterPro" id="IPR001087">
    <property type="entry name" value="GDSL"/>
</dbReference>
<evidence type="ECO:0000256" key="4">
    <source>
        <dbReference type="ARBA" id="ARBA00022475"/>
    </source>
</evidence>
<keyword evidence="4" id="KW-1003">Cell membrane</keyword>
<keyword evidence="6" id="KW-0732">Signal</keyword>
<evidence type="ECO:0000313" key="43">
    <source>
        <dbReference type="EMBL" id="KRT86486.1"/>
    </source>
</evidence>
<keyword evidence="7" id="KW-0677">Repeat</keyword>
<comment type="catalytic activity">
    <reaction evidence="14">
        <text>1-hexadecanoyl-2-(9Z,12Z-octadecadienoyl)-sn-glycero-3-phosphocholine + H2O = (9Z,12Z)-octadecadienoate + 1-hexadecanoyl-sn-glycero-3-phosphocholine + H(+)</text>
        <dbReference type="Rhea" id="RHEA:40811"/>
        <dbReference type="ChEBI" id="CHEBI:15377"/>
        <dbReference type="ChEBI" id="CHEBI:15378"/>
        <dbReference type="ChEBI" id="CHEBI:30245"/>
        <dbReference type="ChEBI" id="CHEBI:72998"/>
        <dbReference type="ChEBI" id="CHEBI:73002"/>
    </reaction>
    <physiologicalReaction direction="left-to-right" evidence="14">
        <dbReference type="Rhea" id="RHEA:40812"/>
    </physiologicalReaction>
</comment>
<comment type="catalytic activity">
    <reaction evidence="22">
        <text>1,3-dihexadecanoyl-2-(9Z-octadecenoyl)glycerol + H2O = 1-hexadecanoyl-2-(9Z-octadecenoyl)-glycerol + hexadecanoate + H(+)</text>
        <dbReference type="Rhea" id="RHEA:40979"/>
        <dbReference type="ChEBI" id="CHEBI:7896"/>
        <dbReference type="ChEBI" id="CHEBI:15377"/>
        <dbReference type="ChEBI" id="CHEBI:15378"/>
        <dbReference type="ChEBI" id="CHEBI:75585"/>
        <dbReference type="ChEBI" id="CHEBI:75688"/>
    </reaction>
    <physiologicalReaction direction="left-to-right" evidence="22">
        <dbReference type="Rhea" id="RHEA:40980"/>
    </physiologicalReaction>
</comment>
<dbReference type="Proteomes" id="UP000051574">
    <property type="component" value="Unassembled WGS sequence"/>
</dbReference>
<comment type="catalytic activity">
    <reaction evidence="33">
        <text>a 1-acyl-sn-glycero-3-phosphocholine + H2O = sn-glycerol 3-phosphocholine + a fatty acid + H(+)</text>
        <dbReference type="Rhea" id="RHEA:15177"/>
        <dbReference type="ChEBI" id="CHEBI:15377"/>
        <dbReference type="ChEBI" id="CHEBI:15378"/>
        <dbReference type="ChEBI" id="CHEBI:16870"/>
        <dbReference type="ChEBI" id="CHEBI:28868"/>
        <dbReference type="ChEBI" id="CHEBI:58168"/>
        <dbReference type="EC" id="3.1.1.5"/>
    </reaction>
    <physiologicalReaction direction="left-to-right" evidence="33">
        <dbReference type="Rhea" id="RHEA:15178"/>
    </physiologicalReaction>
</comment>
<dbReference type="InterPro" id="IPR035547">
    <property type="entry name" value="Phospholipase_B"/>
</dbReference>
<comment type="catalytic activity">
    <reaction evidence="21">
        <text>1-hexadecanoyl-2-(9Z)-octadecenoyl-3-octadecanoyl-sn-glycerol + H2O = 2-(9Z-octadecenoyl)-3-octadecanoyl-sn-glycerol + hexadecanoate + H(+)</text>
        <dbReference type="Rhea" id="RHEA:41107"/>
        <dbReference type="ChEBI" id="CHEBI:7896"/>
        <dbReference type="ChEBI" id="CHEBI:15377"/>
        <dbReference type="ChEBI" id="CHEBI:15378"/>
        <dbReference type="ChEBI" id="CHEBI:75558"/>
        <dbReference type="ChEBI" id="CHEBI:77623"/>
    </reaction>
    <physiologicalReaction direction="left-to-right" evidence="21">
        <dbReference type="Rhea" id="RHEA:41108"/>
    </physiologicalReaction>
</comment>
<comment type="catalytic activity">
    <reaction evidence="29">
        <text>1,2-dihexadecanoyl-sn-glycero-3-phosphocholine + H2O = 1-hexadecanoyl-sn-glycero-3-phosphocholine + hexadecanoate + H(+)</text>
        <dbReference type="Rhea" id="RHEA:41223"/>
        <dbReference type="ChEBI" id="CHEBI:7896"/>
        <dbReference type="ChEBI" id="CHEBI:15377"/>
        <dbReference type="ChEBI" id="CHEBI:15378"/>
        <dbReference type="ChEBI" id="CHEBI:72998"/>
        <dbReference type="ChEBI" id="CHEBI:72999"/>
    </reaction>
    <physiologicalReaction direction="left-to-right" evidence="29">
        <dbReference type="Rhea" id="RHEA:41224"/>
    </physiologicalReaction>
</comment>
<dbReference type="GO" id="GO:0006644">
    <property type="term" value="P:phospholipid metabolic process"/>
    <property type="evidence" value="ECO:0007669"/>
    <property type="project" value="TreeGrafter"/>
</dbReference>
<dbReference type="CDD" id="cd01824">
    <property type="entry name" value="Phospholipase_B_like"/>
    <property type="match status" value="1"/>
</dbReference>
<evidence type="ECO:0000256" key="24">
    <source>
        <dbReference type="ARBA" id="ARBA00047459"/>
    </source>
</evidence>
<comment type="function">
    <text evidence="20">Calcium-independent membrane-associated phospholipase that catalyzes complete diacylation of phospholipids by hydrolyzing both sn-1 and sn-2 fatty acyl chains attached to the glycerol backbone (phospholipase B activity). Has dual phospholipase and lysophospholipase activities toward diacylphospholipids. Preferentially cleaves sn-2 ester bonds over sn-1 bonds. Acts as a lipase toward glycerolipid substrates. Hydrolyzes fatty acyl chains of diacylglycerols with preference for the sn-2 position and of triacylglycerols with not positional selectivity. May also hydrolyze long chain retinyl esters such as retinyl palmitate. May contribute to digestion of dietary phospholipids, glycerolipids and retinoids, facilitating lipid absorption at the brush border.</text>
</comment>
<evidence type="ECO:0000256" key="22">
    <source>
        <dbReference type="ARBA" id="ARBA00047363"/>
    </source>
</evidence>
<evidence type="ECO:0000256" key="13">
    <source>
        <dbReference type="ARBA" id="ARBA00023369"/>
    </source>
</evidence>
<gene>
    <name evidence="43" type="ORF">AMK59_2163</name>
</gene>
<comment type="caution">
    <text evidence="43">The sequence shown here is derived from an EMBL/GenBank/DDBJ whole genome shotgun (WGS) entry which is preliminary data.</text>
</comment>
<evidence type="ECO:0000256" key="37">
    <source>
        <dbReference type="ARBA" id="ARBA00048869"/>
    </source>
</evidence>
<comment type="catalytic activity">
    <reaction evidence="38">
        <text>1-O-hexadecyl-2-(9Z)-octadecenoyl-sn-glycero-3-phosphocholine + H2O = 1-O-hexadecyl-sn-glycero-3-phosphocholine + (9Z)-octadecenoate + H(+)</text>
        <dbReference type="Rhea" id="RHEA:40915"/>
        <dbReference type="ChEBI" id="CHEBI:15377"/>
        <dbReference type="ChEBI" id="CHEBI:15378"/>
        <dbReference type="ChEBI" id="CHEBI:30823"/>
        <dbReference type="ChEBI" id="CHEBI:34112"/>
        <dbReference type="ChEBI" id="CHEBI:64496"/>
    </reaction>
    <physiologicalReaction direction="left-to-right" evidence="38">
        <dbReference type="Rhea" id="RHEA:40916"/>
    </physiologicalReaction>
</comment>
<dbReference type="GO" id="GO:0004806">
    <property type="term" value="F:triacylglycerol lipase activity"/>
    <property type="evidence" value="ECO:0007669"/>
    <property type="project" value="UniProtKB-EC"/>
</dbReference>
<comment type="subcellular location">
    <subcellularLocation>
        <location evidence="1">Apical cell membrane</location>
        <topology evidence="1">Single-pass type I membrane protein</topology>
    </subcellularLocation>
</comment>
<comment type="catalytic activity">
    <reaction evidence="37">
        <text>1,3-dihexadecanoyl-2-(9Z-octadecenoyl)glycerol + H2O = 1,3-dihexadecanoylglycerol + (9Z)-octadecenoate + H(+)</text>
        <dbReference type="Rhea" id="RHEA:40983"/>
        <dbReference type="ChEBI" id="CHEBI:15377"/>
        <dbReference type="ChEBI" id="CHEBI:15378"/>
        <dbReference type="ChEBI" id="CHEBI:30823"/>
        <dbReference type="ChEBI" id="CHEBI:75688"/>
        <dbReference type="ChEBI" id="CHEBI:77619"/>
    </reaction>
    <physiologicalReaction direction="left-to-right" evidence="37">
        <dbReference type="Rhea" id="RHEA:40984"/>
    </physiologicalReaction>
</comment>
<comment type="catalytic activity">
    <reaction evidence="30">
        <text>1-hexadecanoyl-2-(9Z,12Z-octadecadienoyl)-sn-glycero-3-phosphocholine + H2O = 2-(9Z,12Z-octadecadienoyl)-sn-glycero-3-phosphocholine + hexadecanoate + H(+)</text>
        <dbReference type="Rhea" id="RHEA:40971"/>
        <dbReference type="ChEBI" id="CHEBI:7896"/>
        <dbReference type="ChEBI" id="CHEBI:15377"/>
        <dbReference type="ChEBI" id="CHEBI:15378"/>
        <dbReference type="ChEBI" id="CHEBI:73002"/>
        <dbReference type="ChEBI" id="CHEBI:76084"/>
    </reaction>
    <physiologicalReaction direction="left-to-right" evidence="30">
        <dbReference type="Rhea" id="RHEA:40972"/>
    </physiologicalReaction>
</comment>
<evidence type="ECO:0000256" key="17">
    <source>
        <dbReference type="ARBA" id="ARBA00031182"/>
    </source>
</evidence>
<evidence type="ECO:0000256" key="34">
    <source>
        <dbReference type="ARBA" id="ARBA00048613"/>
    </source>
</evidence>
<comment type="catalytic activity">
    <reaction evidence="41">
        <text>1,3-di-(9Z-octadecenoyl)-glycerol + H2O = 1-(9Z-octadecenoyl)-glycerol + (9Z)-octadecenoate + H(+)</text>
        <dbReference type="Rhea" id="RHEA:39939"/>
        <dbReference type="ChEBI" id="CHEBI:15377"/>
        <dbReference type="ChEBI" id="CHEBI:15378"/>
        <dbReference type="ChEBI" id="CHEBI:30823"/>
        <dbReference type="ChEBI" id="CHEBI:75342"/>
        <dbReference type="ChEBI" id="CHEBI:75735"/>
    </reaction>
    <physiologicalReaction direction="left-to-right" evidence="41">
        <dbReference type="Rhea" id="RHEA:39940"/>
    </physiologicalReaction>
</comment>
<evidence type="ECO:0000256" key="12">
    <source>
        <dbReference type="ARBA" id="ARBA00023180"/>
    </source>
</evidence>
<keyword evidence="8" id="KW-0378">Hydrolase</keyword>
<dbReference type="AlphaFoldDB" id="A0A0T6BGK4"/>
<evidence type="ECO:0000256" key="42">
    <source>
        <dbReference type="ARBA" id="ARBA00049461"/>
    </source>
</evidence>
<comment type="similarity">
    <text evidence="2">Belongs to the 'GDSL' lipolytic enzyme family. Phospholipase B1 subfamily.</text>
</comment>
<evidence type="ECO:0000256" key="38">
    <source>
        <dbReference type="ARBA" id="ARBA00048872"/>
    </source>
</evidence>
<comment type="catalytic activity">
    <reaction evidence="15">
        <text>a 1,2-diacyl-sn-glycero-3-phosphocholine + H2O = a 1-acyl-sn-glycero-3-phosphocholine + a fatty acid + H(+)</text>
        <dbReference type="Rhea" id="RHEA:15801"/>
        <dbReference type="ChEBI" id="CHEBI:15377"/>
        <dbReference type="ChEBI" id="CHEBI:15378"/>
        <dbReference type="ChEBI" id="CHEBI:28868"/>
        <dbReference type="ChEBI" id="CHEBI:57643"/>
        <dbReference type="ChEBI" id="CHEBI:58168"/>
        <dbReference type="EC" id="3.1.1.4"/>
    </reaction>
    <physiologicalReaction direction="left-to-right" evidence="15">
        <dbReference type="Rhea" id="RHEA:15802"/>
    </physiologicalReaction>
</comment>
<comment type="catalytic activity">
    <reaction evidence="34">
        <text>1-hexadecanoyl-2-(9Z-octadecenoyl)-sn-glycero-3-phosphoethanolamine + H2O = 1-hexadecanoyl-sn-glycero-3-phosphoethanolamine + (9Z)-octadecenoate + H(+)</text>
        <dbReference type="Rhea" id="RHEA:40911"/>
        <dbReference type="ChEBI" id="CHEBI:15377"/>
        <dbReference type="ChEBI" id="CHEBI:15378"/>
        <dbReference type="ChEBI" id="CHEBI:30823"/>
        <dbReference type="ChEBI" id="CHEBI:73004"/>
        <dbReference type="ChEBI" id="CHEBI:73007"/>
    </reaction>
    <physiologicalReaction direction="left-to-right" evidence="34">
        <dbReference type="Rhea" id="RHEA:40912"/>
    </physiologicalReaction>
</comment>
<evidence type="ECO:0000256" key="41">
    <source>
        <dbReference type="ARBA" id="ARBA00049372"/>
    </source>
</evidence>
<comment type="catalytic activity">
    <reaction evidence="23">
        <text>1-(9Z-octadecenoyl)-glycerol + H2O = glycerol + (9Z)-octadecenoate + H(+)</text>
        <dbReference type="Rhea" id="RHEA:38487"/>
        <dbReference type="ChEBI" id="CHEBI:15377"/>
        <dbReference type="ChEBI" id="CHEBI:15378"/>
        <dbReference type="ChEBI" id="CHEBI:17754"/>
        <dbReference type="ChEBI" id="CHEBI:30823"/>
        <dbReference type="ChEBI" id="CHEBI:75342"/>
    </reaction>
    <physiologicalReaction direction="left-to-right" evidence="23">
        <dbReference type="Rhea" id="RHEA:38488"/>
    </physiologicalReaction>
</comment>
<keyword evidence="5" id="KW-0812">Transmembrane</keyword>
<evidence type="ECO:0000256" key="15">
    <source>
        <dbReference type="ARBA" id="ARBA00023422"/>
    </source>
</evidence>
<comment type="catalytic activity">
    <reaction evidence="31">
        <text>1-octadecanoyl-2-(9Z,12Z)-octadecadienoyl-sn-glycerol + H2O = 1-octadecanoyl-sn-glycerol + (9Z,12Z)-octadecadienoate + H(+)</text>
        <dbReference type="Rhea" id="RHEA:40927"/>
        <dbReference type="ChEBI" id="CHEBI:15377"/>
        <dbReference type="ChEBI" id="CHEBI:15378"/>
        <dbReference type="ChEBI" id="CHEBI:30245"/>
        <dbReference type="ChEBI" id="CHEBI:75550"/>
        <dbReference type="ChEBI" id="CHEBI:77097"/>
    </reaction>
    <physiologicalReaction direction="left-to-right" evidence="31">
        <dbReference type="Rhea" id="RHEA:40928"/>
    </physiologicalReaction>
</comment>
<comment type="catalytic activity">
    <reaction evidence="39">
        <text>1-hexadecanoyl-2-(9Z)-octadecenoyl-3-octadecanoyl-sn-glycerol + H2O = 1-hexadecanoyl-3-octadecanoyl-sn-glycerol + (9Z)-octadecenoate + H(+)</text>
        <dbReference type="Rhea" id="RHEA:41103"/>
        <dbReference type="ChEBI" id="CHEBI:15377"/>
        <dbReference type="ChEBI" id="CHEBI:15378"/>
        <dbReference type="ChEBI" id="CHEBI:30823"/>
        <dbReference type="ChEBI" id="CHEBI:77623"/>
        <dbReference type="ChEBI" id="CHEBI:77624"/>
    </reaction>
    <physiologicalReaction direction="left-to-right" evidence="39">
        <dbReference type="Rhea" id="RHEA:41104"/>
    </physiologicalReaction>
</comment>
<evidence type="ECO:0000256" key="31">
    <source>
        <dbReference type="ARBA" id="ARBA00048374"/>
    </source>
</evidence>
<comment type="catalytic activity">
    <reaction evidence="13">
        <text>a triacylglycerol + H2O = a diacylglycerol + a fatty acid + H(+)</text>
        <dbReference type="Rhea" id="RHEA:12044"/>
        <dbReference type="ChEBI" id="CHEBI:15377"/>
        <dbReference type="ChEBI" id="CHEBI:15378"/>
        <dbReference type="ChEBI" id="CHEBI:17855"/>
        <dbReference type="ChEBI" id="CHEBI:18035"/>
        <dbReference type="ChEBI" id="CHEBI:28868"/>
        <dbReference type="EC" id="3.1.1.3"/>
    </reaction>
    <physiologicalReaction direction="left-to-right" evidence="13">
        <dbReference type="Rhea" id="RHEA:12045"/>
    </physiologicalReaction>
</comment>
<evidence type="ECO:0000256" key="10">
    <source>
        <dbReference type="ARBA" id="ARBA00023098"/>
    </source>
</evidence>
<comment type="catalytic activity">
    <reaction evidence="42">
        <text>2-(9Z-octadecenoyl)-glycerol + H2O = glycerol + (9Z)-octadecenoate + H(+)</text>
        <dbReference type="Rhea" id="RHEA:38491"/>
        <dbReference type="ChEBI" id="CHEBI:15377"/>
        <dbReference type="ChEBI" id="CHEBI:15378"/>
        <dbReference type="ChEBI" id="CHEBI:17754"/>
        <dbReference type="ChEBI" id="CHEBI:30823"/>
        <dbReference type="ChEBI" id="CHEBI:73990"/>
    </reaction>
    <physiologicalReaction direction="left-to-right" evidence="42">
        <dbReference type="Rhea" id="RHEA:38492"/>
    </physiologicalReaction>
</comment>
<evidence type="ECO:0000256" key="29">
    <source>
        <dbReference type="ARBA" id="ARBA00048227"/>
    </source>
</evidence>
<comment type="catalytic activity">
    <reaction evidence="32">
        <text>1,2,3-tri-(9Z-octadecenoyl)-glycerol + H2O = di-(9Z)-octadecenoylglycerol + (9Z)-octadecenoate + H(+)</text>
        <dbReference type="Rhea" id="RHEA:38575"/>
        <dbReference type="ChEBI" id="CHEBI:15377"/>
        <dbReference type="ChEBI" id="CHEBI:15378"/>
        <dbReference type="ChEBI" id="CHEBI:30823"/>
        <dbReference type="ChEBI" id="CHEBI:53753"/>
        <dbReference type="ChEBI" id="CHEBI:75945"/>
    </reaction>
    <physiologicalReaction direction="left-to-right" evidence="32">
        <dbReference type="Rhea" id="RHEA:38576"/>
    </physiologicalReaction>
</comment>
<evidence type="ECO:0000256" key="19">
    <source>
        <dbReference type="ARBA" id="ARBA00033022"/>
    </source>
</evidence>
<dbReference type="FunFam" id="3.40.50.1110:FF:000005">
    <property type="entry name" value="Phospholipase B1"/>
    <property type="match status" value="1"/>
</dbReference>
<evidence type="ECO:0000256" key="3">
    <source>
        <dbReference type="ARBA" id="ARBA00015133"/>
    </source>
</evidence>
<keyword evidence="44" id="KW-1185">Reference proteome</keyword>
<keyword evidence="9" id="KW-1133">Transmembrane helix</keyword>
<keyword evidence="10" id="KW-0443">Lipid metabolism</keyword>
<evidence type="ECO:0000256" key="30">
    <source>
        <dbReference type="ARBA" id="ARBA00048362"/>
    </source>
</evidence>
<evidence type="ECO:0000256" key="32">
    <source>
        <dbReference type="ARBA" id="ARBA00048386"/>
    </source>
</evidence>
<dbReference type="InterPro" id="IPR036514">
    <property type="entry name" value="SGNH_hydro_sf"/>
</dbReference>
<reference evidence="43 44" key="1">
    <citation type="submission" date="2015-09" db="EMBL/GenBank/DDBJ databases">
        <title>Draft genome of the scarab beetle Oryctes borbonicus.</title>
        <authorList>
            <person name="Meyer J.M."/>
            <person name="Markov G.V."/>
            <person name="Baskaran P."/>
            <person name="Herrmann M."/>
            <person name="Sommer R.J."/>
            <person name="Roedelsperger C."/>
        </authorList>
    </citation>
    <scope>NUCLEOTIDE SEQUENCE [LARGE SCALE GENOMIC DNA]</scope>
    <source>
        <strain evidence="43">OB123</strain>
        <tissue evidence="43">Whole animal</tissue>
    </source>
</reference>
<dbReference type="EMBL" id="LJIG01000454">
    <property type="protein sequence ID" value="KRT86486.1"/>
    <property type="molecule type" value="Genomic_DNA"/>
</dbReference>
<comment type="catalytic activity">
    <reaction evidence="24">
        <text>1-hexadecanoyl-2-(9Z)-octadecenoyl-3-octadecanoyl-sn-glycerol + H2O = 1-hexadecanoyl-2-(9Z-octadecenoyl)-sn-glycerol + octadecanoate + H(+)</text>
        <dbReference type="Rhea" id="RHEA:41111"/>
        <dbReference type="ChEBI" id="CHEBI:15377"/>
        <dbReference type="ChEBI" id="CHEBI:15378"/>
        <dbReference type="ChEBI" id="CHEBI:25629"/>
        <dbReference type="ChEBI" id="CHEBI:75466"/>
        <dbReference type="ChEBI" id="CHEBI:77623"/>
    </reaction>
    <physiologicalReaction direction="left-to-right" evidence="24">
        <dbReference type="Rhea" id="RHEA:41112"/>
    </physiologicalReaction>
</comment>
<feature type="non-terminal residue" evidence="43">
    <location>
        <position position="353"/>
    </location>
</feature>
<evidence type="ECO:0000256" key="36">
    <source>
        <dbReference type="ARBA" id="ARBA00048699"/>
    </source>
</evidence>
<evidence type="ECO:0000256" key="7">
    <source>
        <dbReference type="ARBA" id="ARBA00022737"/>
    </source>
</evidence>
<evidence type="ECO:0000256" key="23">
    <source>
        <dbReference type="ARBA" id="ARBA00047438"/>
    </source>
</evidence>